<dbReference type="EMBL" id="CP116221">
    <property type="protein sequence ID" value="WCO02645.1"/>
    <property type="molecule type" value="Genomic_DNA"/>
</dbReference>
<sequence>MQVKKNPNVDVGRNSSLYFAVGLNLMLLITYLMFEYKTYESDEISRDIVQVDNFIEEDIPIVNLDVPPPPPPPPPALVPDDIKVVEDQVEVEETIIESTEIGQNDAIEEHIASVEDVEVEEVEEDIEVPFAVIENVPVFPGCEGGSRQEQIDCFQTKMQEHVNKNFKYPERALELEMQGKVYVLFVIDKTGRVAKIKTRGPDKILENEAERIISLLPKMIPGKQRGRAVNMPYSIPIHFKFREGN</sequence>
<dbReference type="Pfam" id="PF03544">
    <property type="entry name" value="TonB_C"/>
    <property type="match status" value="1"/>
</dbReference>
<dbReference type="PROSITE" id="PS52015">
    <property type="entry name" value="TONB_CTD"/>
    <property type="match status" value="1"/>
</dbReference>
<protein>
    <submittedName>
        <fullName evidence="12">Energy transducer TonB</fullName>
    </submittedName>
</protein>
<keyword evidence="8 10" id="KW-1133">Transmembrane helix</keyword>
<evidence type="ECO:0000256" key="5">
    <source>
        <dbReference type="ARBA" id="ARBA00022519"/>
    </source>
</evidence>
<evidence type="ECO:0000256" key="2">
    <source>
        <dbReference type="ARBA" id="ARBA00006555"/>
    </source>
</evidence>
<keyword evidence="3" id="KW-0813">Transport</keyword>
<dbReference type="NCBIfam" id="TIGR01352">
    <property type="entry name" value="tonB_Cterm"/>
    <property type="match status" value="1"/>
</dbReference>
<evidence type="ECO:0000259" key="11">
    <source>
        <dbReference type="PROSITE" id="PS52015"/>
    </source>
</evidence>
<comment type="subcellular location">
    <subcellularLocation>
        <location evidence="1">Cell inner membrane</location>
        <topology evidence="1">Single-pass membrane protein</topology>
        <orientation evidence="1">Periplasmic side</orientation>
    </subcellularLocation>
</comment>
<comment type="similarity">
    <text evidence="2">Belongs to the TonB family.</text>
</comment>
<dbReference type="InterPro" id="IPR003538">
    <property type="entry name" value="TonB"/>
</dbReference>
<dbReference type="SUPFAM" id="SSF74653">
    <property type="entry name" value="TolA/TonB C-terminal domain"/>
    <property type="match status" value="1"/>
</dbReference>
<evidence type="ECO:0000313" key="13">
    <source>
        <dbReference type="Proteomes" id="UP001202717"/>
    </source>
</evidence>
<evidence type="ECO:0000256" key="3">
    <source>
        <dbReference type="ARBA" id="ARBA00022448"/>
    </source>
</evidence>
<proteinExistence type="inferred from homology"/>
<accession>A0ABY7S0Y1</accession>
<feature type="domain" description="TonB C-terminal" evidence="11">
    <location>
        <begin position="153"/>
        <end position="245"/>
    </location>
</feature>
<gene>
    <name evidence="12" type="ORF">MUN68_003910</name>
</gene>
<evidence type="ECO:0000256" key="4">
    <source>
        <dbReference type="ARBA" id="ARBA00022475"/>
    </source>
</evidence>
<keyword evidence="5" id="KW-0997">Cell inner membrane</keyword>
<feature type="transmembrane region" description="Helical" evidence="10">
    <location>
        <begin position="16"/>
        <end position="34"/>
    </location>
</feature>
<dbReference type="Gene3D" id="3.30.1150.10">
    <property type="match status" value="1"/>
</dbReference>
<evidence type="ECO:0000256" key="9">
    <source>
        <dbReference type="ARBA" id="ARBA00023136"/>
    </source>
</evidence>
<reference evidence="12 13" key="1">
    <citation type="submission" date="2023-01" db="EMBL/GenBank/DDBJ databases">
        <title>Psychroserpens ponticola sp. nov., isolated from seawater.</title>
        <authorList>
            <person name="Kristyanto S."/>
            <person name="Jung J."/>
            <person name="Kim J.M."/>
            <person name="Jeon C.O."/>
        </authorList>
    </citation>
    <scope>NUCLEOTIDE SEQUENCE [LARGE SCALE GENOMIC DNA]</scope>
    <source>
        <strain evidence="12 13">MSW6</strain>
    </source>
</reference>
<evidence type="ECO:0000256" key="10">
    <source>
        <dbReference type="SAM" id="Phobius"/>
    </source>
</evidence>
<dbReference type="PANTHER" id="PTHR33446">
    <property type="entry name" value="PROTEIN TONB-RELATED"/>
    <property type="match status" value="1"/>
</dbReference>
<evidence type="ECO:0000256" key="7">
    <source>
        <dbReference type="ARBA" id="ARBA00022927"/>
    </source>
</evidence>
<dbReference type="InterPro" id="IPR037682">
    <property type="entry name" value="TonB_C"/>
</dbReference>
<keyword evidence="4" id="KW-1003">Cell membrane</keyword>
<name>A0ABY7S0Y1_9FLAO</name>
<dbReference type="RefSeq" id="WP_249995412.1">
    <property type="nucleotide sequence ID" value="NZ_CP116221.1"/>
</dbReference>
<dbReference type="Proteomes" id="UP001202717">
    <property type="component" value="Chromosome"/>
</dbReference>
<dbReference type="PANTHER" id="PTHR33446:SF2">
    <property type="entry name" value="PROTEIN TONB"/>
    <property type="match status" value="1"/>
</dbReference>
<keyword evidence="6 10" id="KW-0812">Transmembrane</keyword>
<keyword evidence="9 10" id="KW-0472">Membrane</keyword>
<dbReference type="InterPro" id="IPR051045">
    <property type="entry name" value="TonB-dependent_transducer"/>
</dbReference>
<evidence type="ECO:0000256" key="6">
    <source>
        <dbReference type="ARBA" id="ARBA00022692"/>
    </source>
</evidence>
<dbReference type="InterPro" id="IPR006260">
    <property type="entry name" value="TonB/TolA_C"/>
</dbReference>
<organism evidence="12 13">
    <name type="scientific">Psychroserpens ponticola</name>
    <dbReference type="NCBI Taxonomy" id="2932268"/>
    <lineage>
        <taxon>Bacteria</taxon>
        <taxon>Pseudomonadati</taxon>
        <taxon>Bacteroidota</taxon>
        <taxon>Flavobacteriia</taxon>
        <taxon>Flavobacteriales</taxon>
        <taxon>Flavobacteriaceae</taxon>
        <taxon>Psychroserpens</taxon>
    </lineage>
</organism>
<keyword evidence="7" id="KW-0653">Protein transport</keyword>
<evidence type="ECO:0000313" key="12">
    <source>
        <dbReference type="EMBL" id="WCO02645.1"/>
    </source>
</evidence>
<evidence type="ECO:0000256" key="1">
    <source>
        <dbReference type="ARBA" id="ARBA00004383"/>
    </source>
</evidence>
<keyword evidence="13" id="KW-1185">Reference proteome</keyword>
<dbReference type="PRINTS" id="PR01374">
    <property type="entry name" value="TONBPROTEIN"/>
</dbReference>
<evidence type="ECO:0000256" key="8">
    <source>
        <dbReference type="ARBA" id="ARBA00022989"/>
    </source>
</evidence>